<dbReference type="AlphaFoldDB" id="S5UX17"/>
<name>S5UX17_STRC3</name>
<dbReference type="NCBIfam" id="TIGR04267">
    <property type="entry name" value="mod_HExxH"/>
    <property type="match status" value="1"/>
</dbReference>
<proteinExistence type="predicted"/>
<organism evidence="1 2">
    <name type="scientific">Streptomyces collinus (strain DSM 40733 / Tue 365)</name>
    <dbReference type="NCBI Taxonomy" id="1214242"/>
    <lineage>
        <taxon>Bacteria</taxon>
        <taxon>Bacillati</taxon>
        <taxon>Actinomycetota</taxon>
        <taxon>Actinomycetes</taxon>
        <taxon>Kitasatosporales</taxon>
        <taxon>Streptomycetaceae</taxon>
        <taxon>Streptomyces</taxon>
    </lineage>
</organism>
<accession>S5UX17</accession>
<evidence type="ECO:0000313" key="2">
    <source>
        <dbReference type="Proteomes" id="UP000015423"/>
    </source>
</evidence>
<keyword evidence="2" id="KW-1185">Reference proteome</keyword>
<evidence type="ECO:0000313" key="1">
    <source>
        <dbReference type="EMBL" id="AGS71778.1"/>
    </source>
</evidence>
<reference evidence="2" key="1">
    <citation type="submission" date="2012-10" db="EMBL/GenBank/DDBJ databases">
        <title>The complete genome sequence of Streptomyces collinus Tu 365.</title>
        <authorList>
            <person name="Ruckert C."/>
            <person name="Szczepanowski R."/>
            <person name="Goesmann A."/>
            <person name="Pross E.K."/>
            <person name="Musiol E.M."/>
            <person name="Blin K."/>
            <person name="Wohlleben W."/>
            <person name="Puhler A."/>
            <person name="Weber T."/>
            <person name="Kalinowski J."/>
        </authorList>
    </citation>
    <scope>NUCLEOTIDE SEQUENCE [LARGE SCALE GENOMIC DNA]</scope>
    <source>
        <strain evidence="2">DSM 40733 / Tue 365</strain>
    </source>
</reference>
<dbReference type="STRING" id="1214242.B446_24835"/>
<dbReference type="RefSeq" id="WP_020942204.1">
    <property type="nucleotide sequence ID" value="NC_021985.1"/>
</dbReference>
<sequence length="398" mass="42433">MTSVTVPGLLTELAGTRPSPDGTAALRAVLHARRLLTLKALLLRYERQRAELPPEACARFERDWALLETAERTDADAVREVVDYPMTGAWLTEALAAPPGPPFERHLAHLGGLAAAAAVRAGCRRDVTRVDPPDPLHLPGLGTLRGPAAGPPGTTAVAGSDPAWTPLAPLTAGAVLDDLDPYRVPAAGIGPGALRAAERGRVDHERWSRLWRAAHALLAAAHPERAAETRATVRALVPLERPGPTAGPPISATRRAAPGAVLAEPPRDAGALADLLVHETHHTKLAAIGEAVPLLRPGADTLHRVAWRPDPRPVSGVLQGAYAHLALLDLWWRARAGPAVPPGWRLHAHSRFEAHRDEVAEALSILRDSSELTSAGREFVRGMDRHLARLGTLTRHPA</sequence>
<evidence type="ECO:0008006" key="3">
    <source>
        <dbReference type="Google" id="ProtNLM"/>
    </source>
</evidence>
<dbReference type="EMBL" id="CP006259">
    <property type="protein sequence ID" value="AGS71778.1"/>
    <property type="molecule type" value="Genomic_DNA"/>
</dbReference>
<dbReference type="KEGG" id="sci:B446_24835"/>
<protein>
    <recommendedName>
        <fullName evidence="3">HEXXH motif domain-containing protein</fullName>
    </recommendedName>
</protein>
<dbReference type="Proteomes" id="UP000015423">
    <property type="component" value="Chromosome"/>
</dbReference>
<dbReference type="eggNOG" id="COG0641">
    <property type="taxonomic scope" value="Bacteria"/>
</dbReference>
<gene>
    <name evidence="1" type="ORF">B446_24835</name>
</gene>
<dbReference type="InterPro" id="IPR026337">
    <property type="entry name" value="AKG_HExxH"/>
</dbReference>
<dbReference type="HOGENOM" id="CLU_018916_0_0_11"/>
<reference evidence="1 2" key="2">
    <citation type="journal article" date="2013" name="J. Biotechnol.">
        <title>Complete genome sequence of the kirromycin producer Streptomyces collinus Tu 365 consisting of a linear chromosome and two linear plasmids.</title>
        <authorList>
            <person name="Ruckert C."/>
            <person name="Szczepanowski R."/>
            <person name="Albersmeier A."/>
            <person name="Goesmann A."/>
            <person name="Iftime D."/>
            <person name="Musiol E.M."/>
            <person name="Blin K."/>
            <person name="Wohlleben W."/>
            <person name="Puhler A."/>
            <person name="Kalinowski J."/>
            <person name="Weber T."/>
        </authorList>
    </citation>
    <scope>NUCLEOTIDE SEQUENCE [LARGE SCALE GENOMIC DNA]</scope>
    <source>
        <strain evidence="2">DSM 40733 / Tue 365</strain>
    </source>
</reference>
<dbReference type="PATRIC" id="fig|1214242.5.peg.5090"/>